<dbReference type="PROSITE" id="PS00036">
    <property type="entry name" value="BZIP_BASIC"/>
    <property type="match status" value="1"/>
</dbReference>
<feature type="region of interest" description="Disordered" evidence="1">
    <location>
        <begin position="420"/>
        <end position="449"/>
    </location>
</feature>
<accession>A0AAJ8BTC2</accession>
<evidence type="ECO:0000313" key="3">
    <source>
        <dbReference type="RefSeq" id="XP_059603459.1"/>
    </source>
</evidence>
<dbReference type="RefSeq" id="XP_059603459.1">
    <property type="nucleotide sequence ID" value="XM_059746547.1"/>
</dbReference>
<dbReference type="InterPro" id="IPR052635">
    <property type="entry name" value="Sec_Metab_Biosynth_Reg"/>
</dbReference>
<dbReference type="KEGG" id="ang:An02g10060"/>
<reference evidence="3" key="2">
    <citation type="submission" date="2025-08" db="UniProtKB">
        <authorList>
            <consortium name="RefSeq"/>
        </authorList>
    </citation>
    <scope>IDENTIFICATION</scope>
</reference>
<dbReference type="AlphaFoldDB" id="A0AAJ8BTC2"/>
<gene>
    <name evidence="3" type="ORF">An02g10060</name>
</gene>
<dbReference type="InterPro" id="IPR046347">
    <property type="entry name" value="bZIP_sf"/>
</dbReference>
<dbReference type="CDD" id="cd14688">
    <property type="entry name" value="bZIP_YAP"/>
    <property type="match status" value="1"/>
</dbReference>
<evidence type="ECO:0000256" key="1">
    <source>
        <dbReference type="SAM" id="MobiDB-lite"/>
    </source>
</evidence>
<name>A0AAJ8BTC2_ASPNG</name>
<dbReference type="SUPFAM" id="SSF57959">
    <property type="entry name" value="Leucine zipper domain"/>
    <property type="match status" value="1"/>
</dbReference>
<organism evidence="3">
    <name type="scientific">Aspergillus niger</name>
    <dbReference type="NCBI Taxonomy" id="5061"/>
    <lineage>
        <taxon>Eukaryota</taxon>
        <taxon>Fungi</taxon>
        <taxon>Dikarya</taxon>
        <taxon>Ascomycota</taxon>
        <taxon>Pezizomycotina</taxon>
        <taxon>Eurotiomycetes</taxon>
        <taxon>Eurotiomycetidae</taxon>
        <taxon>Eurotiales</taxon>
        <taxon>Aspergillaceae</taxon>
        <taxon>Aspergillus</taxon>
        <taxon>Aspergillus subgen. Circumdati</taxon>
    </lineage>
</organism>
<dbReference type="InterPro" id="IPR004827">
    <property type="entry name" value="bZIP"/>
</dbReference>
<feature type="region of interest" description="Disordered" evidence="1">
    <location>
        <begin position="186"/>
        <end position="231"/>
    </location>
</feature>
<dbReference type="GeneID" id="4979496"/>
<proteinExistence type="predicted"/>
<dbReference type="VEuPathDB" id="FungiDB:An02g10060"/>
<sequence>MAYTGHYPGLVTEPGRHPKTKSITYSIRKLPLPSILYRPYLLIMKPADGMPPDQGALAGLVDRAYPCIAAGKAVKLSQITALAQCPDEWGLRHEVGATKSLARALEPWFNASWARLRKRRMWDMDQGCRLGGGIIDERMVYKLRAPDLMSLRAELNACKILYKRSIGIEALLTISDAQPTRLTDSIMSTKMRPPSTKEDRNLNDTTAQKQDPIERRRLQNRLSQRNHRRKIRDRIAKLQERVIASELRAAASLNGWDHPSTLTPSPVDRMPPIFDTEGHPSPPIQDVSPALGSTYFPQSRVICSSCSSALGSIPVLSSQPSFPSIYDATNDLDTTSPSSALRNSAFYPRSNSINPEMQNMSNIYPSMDSNIPLAEQWNGTTQYPGSSFYYIATEAYLPHIMQAINSGSSRPKAIIVLQQNNHPPGLPAPLPTSQSSPPGGSAVELPASSSPLGMHDSQCQCQGQSLMTSGEWWHGIHKFRAQRCLPAPMNYIPETAIAAEECLSVGPNWLSPWTPTNTTIVHASPIRVYKRSVDLGQSPAYEVHYLFCA</sequence>
<dbReference type="PANTHER" id="PTHR39607:SF3">
    <property type="entry name" value="BZIP DOMAIN-CONTAINING PROTEIN"/>
    <property type="match status" value="1"/>
</dbReference>
<dbReference type="PANTHER" id="PTHR39607">
    <property type="entry name" value="XANTHOCILLIN BIOSYNTHESIS CLUSTER TRANSCRIPTION FACTOR XANC-RELATED"/>
    <property type="match status" value="1"/>
</dbReference>
<reference evidence="3" key="1">
    <citation type="submission" date="2025-02" db="EMBL/GenBank/DDBJ databases">
        <authorList>
            <consortium name="NCBI Genome Project"/>
        </authorList>
    </citation>
    <scope>NUCLEOTIDE SEQUENCE</scope>
</reference>
<feature type="domain" description="BZIP" evidence="2">
    <location>
        <begin position="215"/>
        <end position="230"/>
    </location>
</feature>
<evidence type="ECO:0000259" key="2">
    <source>
        <dbReference type="PROSITE" id="PS00036"/>
    </source>
</evidence>
<protein>
    <recommendedName>
        <fullName evidence="2">BZIP domain-containing protein</fullName>
    </recommendedName>
</protein>